<name>A0ABW3XLE8_9ACTN</name>
<evidence type="ECO:0000313" key="2">
    <source>
        <dbReference type="EMBL" id="MFD1309761.1"/>
    </source>
</evidence>
<feature type="region of interest" description="Disordered" evidence="1">
    <location>
        <begin position="26"/>
        <end position="54"/>
    </location>
</feature>
<accession>A0ABW3XLE8</accession>
<dbReference type="Proteomes" id="UP001597058">
    <property type="component" value="Unassembled WGS sequence"/>
</dbReference>
<keyword evidence="3" id="KW-1185">Reference proteome</keyword>
<dbReference type="EMBL" id="JBHTMM010000041">
    <property type="protein sequence ID" value="MFD1309761.1"/>
    <property type="molecule type" value="Genomic_DNA"/>
</dbReference>
<evidence type="ECO:0000256" key="1">
    <source>
        <dbReference type="SAM" id="MobiDB-lite"/>
    </source>
</evidence>
<reference evidence="3" key="1">
    <citation type="journal article" date="2019" name="Int. J. Syst. Evol. Microbiol.">
        <title>The Global Catalogue of Microorganisms (GCM) 10K type strain sequencing project: providing services to taxonomists for standard genome sequencing and annotation.</title>
        <authorList>
            <consortium name="The Broad Institute Genomics Platform"/>
            <consortium name="The Broad Institute Genome Sequencing Center for Infectious Disease"/>
            <person name="Wu L."/>
            <person name="Ma J."/>
        </authorList>
    </citation>
    <scope>NUCLEOTIDE SEQUENCE [LARGE SCALE GENOMIC DNA]</scope>
    <source>
        <strain evidence="3">CGMCC 4.7020</strain>
    </source>
</reference>
<proteinExistence type="predicted"/>
<dbReference type="RefSeq" id="WP_381329152.1">
    <property type="nucleotide sequence ID" value="NZ_JBHTMM010000041.1"/>
</dbReference>
<protein>
    <submittedName>
        <fullName evidence="2">Uncharacterized protein</fullName>
    </submittedName>
</protein>
<gene>
    <name evidence="2" type="ORF">ACFQ5X_28365</name>
</gene>
<comment type="caution">
    <text evidence="2">The sequence shown here is derived from an EMBL/GenBank/DDBJ whole genome shotgun (WGS) entry which is preliminary data.</text>
</comment>
<evidence type="ECO:0000313" key="3">
    <source>
        <dbReference type="Proteomes" id="UP001597058"/>
    </source>
</evidence>
<organism evidence="2 3">
    <name type="scientific">Streptomyces kaempferi</name>
    <dbReference type="NCBI Taxonomy" id="333725"/>
    <lineage>
        <taxon>Bacteria</taxon>
        <taxon>Bacillati</taxon>
        <taxon>Actinomycetota</taxon>
        <taxon>Actinomycetes</taxon>
        <taxon>Kitasatosporales</taxon>
        <taxon>Streptomycetaceae</taxon>
        <taxon>Streptomyces</taxon>
    </lineage>
</organism>
<sequence length="54" mass="5548">MSETTPVDEDAHATPAQLLARAAQDLTAEQAAARKKEEQGSTGNREGVLPGSAA</sequence>